<evidence type="ECO:0000313" key="4">
    <source>
        <dbReference type="EMBL" id="MDP8566997.1"/>
    </source>
</evidence>
<reference evidence="5" key="1">
    <citation type="journal article" date="2019" name="Int. J. Syst. Evol. Microbiol.">
        <title>The Global Catalogue of Microorganisms (GCM) 10K type strain sequencing project: providing services to taxonomists for standard genome sequencing and annotation.</title>
        <authorList>
            <consortium name="The Broad Institute Genomics Platform"/>
            <consortium name="The Broad Institute Genome Sequencing Center for Infectious Disease"/>
            <person name="Wu L."/>
            <person name="Ma J."/>
        </authorList>
    </citation>
    <scope>NUCLEOTIDE SEQUENCE [LARGE SCALE GENOMIC DNA]</scope>
    <source>
        <strain evidence="5">VKM B-3159</strain>
    </source>
</reference>
<dbReference type="InterPro" id="IPR038592">
    <property type="entry name" value="CheD-like_sf"/>
</dbReference>
<dbReference type="RefSeq" id="WP_306388706.1">
    <property type="nucleotide sequence ID" value="NZ_JAVCAP010000006.1"/>
</dbReference>
<evidence type="ECO:0000256" key="2">
    <source>
        <dbReference type="ARBA" id="ARBA00022801"/>
    </source>
</evidence>
<dbReference type="InterPro" id="IPR011324">
    <property type="entry name" value="Cytotoxic_necrot_fac-like_cat"/>
</dbReference>
<dbReference type="EMBL" id="JAVCAP010000006">
    <property type="protein sequence ID" value="MDP8566997.1"/>
    <property type="molecule type" value="Genomic_DNA"/>
</dbReference>
<evidence type="ECO:0000313" key="5">
    <source>
        <dbReference type="Proteomes" id="UP001225906"/>
    </source>
</evidence>
<dbReference type="EC" id="3.5.1.44" evidence="3"/>
<comment type="catalytic activity">
    <reaction evidence="3">
        <text>L-glutaminyl-[protein] + H2O = L-glutamyl-[protein] + NH4(+)</text>
        <dbReference type="Rhea" id="RHEA:16441"/>
        <dbReference type="Rhea" id="RHEA-COMP:10207"/>
        <dbReference type="Rhea" id="RHEA-COMP:10208"/>
        <dbReference type="ChEBI" id="CHEBI:15377"/>
        <dbReference type="ChEBI" id="CHEBI:28938"/>
        <dbReference type="ChEBI" id="CHEBI:29973"/>
        <dbReference type="ChEBI" id="CHEBI:30011"/>
        <dbReference type="EC" id="3.5.1.44"/>
    </reaction>
</comment>
<dbReference type="InterPro" id="IPR005659">
    <property type="entry name" value="Chemorcpt_Glu_NH3ase_CheD"/>
</dbReference>
<dbReference type="HAMAP" id="MF_01440">
    <property type="entry name" value="CheD"/>
    <property type="match status" value="1"/>
</dbReference>
<dbReference type="NCBIfam" id="NF010013">
    <property type="entry name" value="PRK13487.1"/>
    <property type="match status" value="1"/>
</dbReference>
<dbReference type="Proteomes" id="UP001225906">
    <property type="component" value="Unassembled WGS sequence"/>
</dbReference>
<comment type="function">
    <text evidence="3">Probably deamidates glutamine residues to glutamate on methyl-accepting chemotaxis receptors (MCPs), playing an important role in chemotaxis.</text>
</comment>
<dbReference type="PANTHER" id="PTHR35147">
    <property type="entry name" value="CHEMORECEPTOR GLUTAMINE DEAMIDASE CHED-RELATED"/>
    <property type="match status" value="1"/>
</dbReference>
<organism evidence="4 5">
    <name type="scientific">Methylophilus aquaticus</name>
    <dbReference type="NCBI Taxonomy" id="1971610"/>
    <lineage>
        <taxon>Bacteria</taxon>
        <taxon>Pseudomonadati</taxon>
        <taxon>Pseudomonadota</taxon>
        <taxon>Betaproteobacteria</taxon>
        <taxon>Nitrosomonadales</taxon>
        <taxon>Methylophilaceae</taxon>
        <taxon>Methylophilus</taxon>
    </lineage>
</organism>
<dbReference type="Gene3D" id="3.30.1330.200">
    <property type="match status" value="1"/>
</dbReference>
<comment type="caution">
    <text evidence="4">The sequence shown here is derived from an EMBL/GenBank/DDBJ whole genome shotgun (WGS) entry which is preliminary data.</text>
</comment>
<keyword evidence="1 3" id="KW-0145">Chemotaxis</keyword>
<keyword evidence="2 3" id="KW-0378">Hydrolase</keyword>
<proteinExistence type="inferred from homology"/>
<dbReference type="PANTHER" id="PTHR35147:SF2">
    <property type="entry name" value="CHEMORECEPTOR GLUTAMINE DEAMIDASE CHED-RELATED"/>
    <property type="match status" value="1"/>
</dbReference>
<dbReference type="GO" id="GO:0050568">
    <property type="term" value="F:protein-glutamine glutaminase activity"/>
    <property type="evidence" value="ECO:0007669"/>
    <property type="project" value="UniProtKB-EC"/>
</dbReference>
<evidence type="ECO:0000256" key="3">
    <source>
        <dbReference type="HAMAP-Rule" id="MF_01440"/>
    </source>
</evidence>
<protein>
    <recommendedName>
        <fullName evidence="3">Probable chemoreceptor glutamine deamidase CheD</fullName>
        <ecNumber evidence="3">3.5.1.44</ecNumber>
    </recommendedName>
</protein>
<sequence length="202" mass="22667">MSVMQEEISNTLYFDRTFNCEAAKISPGEYYYTDKDMLIVTVLGSCVSACIRDTKTGIGGMNHFMLPEGGGADKDSPVSESMRYGTYAMEVLINQLLRNGARRENLEAKIFGGGNVLRSFTTNMVGDRNAAFVIKYLKDEGIRVTGEDLLDIYPRKVYYFPKTGKVLVKKLKQLNNYTLVKREQAYSSKLKTNDVAGDVDLF</sequence>
<dbReference type="Pfam" id="PF03975">
    <property type="entry name" value="CheD"/>
    <property type="match status" value="1"/>
</dbReference>
<comment type="similarity">
    <text evidence="3">Belongs to the CheD family.</text>
</comment>
<name>A0ABT9JR20_9PROT</name>
<evidence type="ECO:0000256" key="1">
    <source>
        <dbReference type="ARBA" id="ARBA00022500"/>
    </source>
</evidence>
<dbReference type="CDD" id="cd16352">
    <property type="entry name" value="CheD"/>
    <property type="match status" value="1"/>
</dbReference>
<keyword evidence="5" id="KW-1185">Reference proteome</keyword>
<accession>A0ABT9JR20</accession>
<gene>
    <name evidence="3 4" type="primary">cheD</name>
    <name evidence="4" type="ORF">Q9291_03950</name>
</gene>
<dbReference type="SUPFAM" id="SSF64438">
    <property type="entry name" value="CNF1/YfiH-like putative cysteine hydrolases"/>
    <property type="match status" value="1"/>
</dbReference>